<evidence type="ECO:0000256" key="8">
    <source>
        <dbReference type="PROSITE-ProRule" id="PRU00221"/>
    </source>
</evidence>
<evidence type="ECO:0000313" key="11">
    <source>
        <dbReference type="EMBL" id="EDO43158.1"/>
    </source>
</evidence>
<evidence type="ECO:0000256" key="7">
    <source>
        <dbReference type="ARBA" id="ARBA00023242"/>
    </source>
</evidence>
<dbReference type="OMA" id="GPVYATC"/>
<dbReference type="InterPro" id="IPR007582">
    <property type="entry name" value="TFIID_NTD2"/>
</dbReference>
<keyword evidence="5" id="KW-0805">Transcription regulation</keyword>
<dbReference type="PROSITE" id="PS50082">
    <property type="entry name" value="WD_REPEATS_2"/>
    <property type="match status" value="4"/>
</dbReference>
<dbReference type="PROSITE" id="PS50294">
    <property type="entry name" value="WD_REPEATS_REGION"/>
    <property type="match status" value="4"/>
</dbReference>
<organism evidence="11 12">
    <name type="scientific">Nematostella vectensis</name>
    <name type="common">Starlet sea anemone</name>
    <dbReference type="NCBI Taxonomy" id="45351"/>
    <lineage>
        <taxon>Eukaryota</taxon>
        <taxon>Metazoa</taxon>
        <taxon>Cnidaria</taxon>
        <taxon>Anthozoa</taxon>
        <taxon>Hexacorallia</taxon>
        <taxon>Actiniaria</taxon>
        <taxon>Edwardsiidae</taxon>
        <taxon>Nematostella</taxon>
    </lineage>
</organism>
<name>A7RZJ8_NEMVE</name>
<feature type="repeat" description="WD" evidence="8">
    <location>
        <begin position="427"/>
        <end position="468"/>
    </location>
</feature>
<dbReference type="HOGENOM" id="CLU_005884_3_0_1"/>
<feature type="repeat" description="WD" evidence="8">
    <location>
        <begin position="469"/>
        <end position="510"/>
    </location>
</feature>
<keyword evidence="3 8" id="KW-0853">WD repeat</keyword>
<dbReference type="InterPro" id="IPR015943">
    <property type="entry name" value="WD40/YVTN_repeat-like_dom_sf"/>
</dbReference>
<evidence type="ECO:0000256" key="9">
    <source>
        <dbReference type="SAM" id="MobiDB-lite"/>
    </source>
</evidence>
<dbReference type="Gene3D" id="1.25.40.500">
    <property type="entry name" value="TFIID subunit TAF5, NTD2 domain"/>
    <property type="match status" value="1"/>
</dbReference>
<dbReference type="EMBL" id="DS469557">
    <property type="protein sequence ID" value="EDO43158.1"/>
    <property type="molecule type" value="Genomic_DNA"/>
</dbReference>
<gene>
    <name evidence="11" type="ORF">NEMVEDRAFT_v1g164541</name>
</gene>
<evidence type="ECO:0000313" key="12">
    <source>
        <dbReference type="Proteomes" id="UP000001593"/>
    </source>
</evidence>
<dbReference type="eggNOG" id="KOG0263">
    <property type="taxonomic scope" value="Eukaryota"/>
</dbReference>
<dbReference type="GO" id="GO:0000124">
    <property type="term" value="C:SAGA complex"/>
    <property type="evidence" value="ECO:0000318"/>
    <property type="project" value="GO_Central"/>
</dbReference>
<dbReference type="Proteomes" id="UP000001593">
    <property type="component" value="Unassembled WGS sequence"/>
</dbReference>
<evidence type="ECO:0000256" key="3">
    <source>
        <dbReference type="ARBA" id="ARBA00022574"/>
    </source>
</evidence>
<dbReference type="CDD" id="cd08044">
    <property type="entry name" value="TAF5_NTD2"/>
    <property type="match status" value="1"/>
</dbReference>
<dbReference type="GO" id="GO:0006367">
    <property type="term" value="P:transcription initiation at RNA polymerase II promoter"/>
    <property type="evidence" value="ECO:0000318"/>
    <property type="project" value="GO_Central"/>
</dbReference>
<evidence type="ECO:0000256" key="4">
    <source>
        <dbReference type="ARBA" id="ARBA00022737"/>
    </source>
</evidence>
<dbReference type="Pfam" id="PF00400">
    <property type="entry name" value="WD40"/>
    <property type="match status" value="5"/>
</dbReference>
<reference evidence="11 12" key="1">
    <citation type="journal article" date="2007" name="Science">
        <title>Sea anemone genome reveals ancestral eumetazoan gene repertoire and genomic organization.</title>
        <authorList>
            <person name="Putnam N.H."/>
            <person name="Srivastava M."/>
            <person name="Hellsten U."/>
            <person name="Dirks B."/>
            <person name="Chapman J."/>
            <person name="Salamov A."/>
            <person name="Terry A."/>
            <person name="Shapiro H."/>
            <person name="Lindquist E."/>
            <person name="Kapitonov V.V."/>
            <person name="Jurka J."/>
            <person name="Genikhovich G."/>
            <person name="Grigoriev I.V."/>
            <person name="Lucas S.M."/>
            <person name="Steele R.E."/>
            <person name="Finnerty J.R."/>
            <person name="Technau U."/>
            <person name="Martindale M.Q."/>
            <person name="Rokhsar D.S."/>
        </authorList>
    </citation>
    <scope>NUCLEOTIDE SEQUENCE [LARGE SCALE GENOMIC DNA]</scope>
    <source>
        <strain evidence="12">CH2 X CH6</strain>
    </source>
</reference>
<dbReference type="PANTHER" id="PTHR19879">
    <property type="entry name" value="TRANSCRIPTION INITIATION FACTOR TFIID"/>
    <property type="match status" value="1"/>
</dbReference>
<feature type="non-terminal residue" evidence="11">
    <location>
        <position position="1"/>
    </location>
</feature>
<evidence type="ECO:0000256" key="2">
    <source>
        <dbReference type="ARBA" id="ARBA00009435"/>
    </source>
</evidence>
<keyword evidence="12" id="KW-1185">Reference proteome</keyword>
<dbReference type="PRINTS" id="PR00320">
    <property type="entry name" value="GPROTEINBRPT"/>
</dbReference>
<comment type="similarity">
    <text evidence="2">Belongs to the WD repeat TAF5 family.</text>
</comment>
<protein>
    <recommendedName>
        <fullName evidence="10">TFIID subunit TAF5 NTD2 domain-containing protein</fullName>
    </recommendedName>
</protein>
<keyword evidence="4" id="KW-0677">Repeat</keyword>
<dbReference type="PANTHER" id="PTHR19879:SF1">
    <property type="entry name" value="CANNONBALL-RELATED"/>
    <property type="match status" value="1"/>
</dbReference>
<sequence length="511" mass="56798">MNSHGKHLKSDTVPALLMNFLKKRKYADSEIAQTKEHASTQQKLEDVALRTAVNNECGIPNILSLSVNHLDSSTFDEQFGNLKSFILDVNPAYRSELAKLLFPMFAVCYLELIAKGHLISAQNFFSKYSGDLALEHKEDIQHLQAITDSERLKSSDIAANFRRSKYVLRLSSKVFTYFMQYLRSSDRVLLLQLLSRNFSIEISNRKPGQSTNGDIGEEEVDDNTSHVKSAKDVKQTKISAQKEDASLLALKNSIARIRGGPACLPSVCLYTFNNAYQGLSSVGISPDSTLICGGFEDSFIQLWSLTPKKIVQPIGKMTDVSKIILSPDIIPENPRIETTSLGTVTLRGHSGPVYATCFGSEGKILLSASEDTTVRLWSLHSYSNIVQYKGHNHPVWSLDLSAQSLYFATGSQDSSARLWNTEYNYPLRFHVFGFQGVKFHPNCTYLATGSSDRTCRLWDLQSGNCVRLFRGHKGSVLVLAISPDGQHLLSAGDDRSIRVWDLAAGSLLKEL</sequence>
<feature type="compositionally biased region" description="Basic and acidic residues" evidence="9">
    <location>
        <begin position="223"/>
        <end position="235"/>
    </location>
</feature>
<comment type="subcellular location">
    <subcellularLocation>
        <location evidence="1">Nucleus</location>
    </subcellularLocation>
</comment>
<dbReference type="PhylomeDB" id="A7RZJ8"/>
<dbReference type="SUPFAM" id="SSF50978">
    <property type="entry name" value="WD40 repeat-like"/>
    <property type="match status" value="1"/>
</dbReference>
<proteinExistence type="inferred from homology"/>
<accession>A7RZJ8</accession>
<dbReference type="SMART" id="SM00320">
    <property type="entry name" value="WD40"/>
    <property type="match status" value="5"/>
</dbReference>
<evidence type="ECO:0000256" key="1">
    <source>
        <dbReference type="ARBA" id="ARBA00004123"/>
    </source>
</evidence>
<dbReference type="InterPro" id="IPR001680">
    <property type="entry name" value="WD40_rpt"/>
</dbReference>
<dbReference type="InParanoid" id="A7RZJ8"/>
<dbReference type="Pfam" id="PF04494">
    <property type="entry name" value="TFIID_NTD2"/>
    <property type="match status" value="1"/>
</dbReference>
<feature type="domain" description="TFIID subunit TAF5 NTD2" evidence="10">
    <location>
        <begin position="71"/>
        <end position="196"/>
    </location>
</feature>
<dbReference type="SUPFAM" id="SSF160897">
    <property type="entry name" value="Taf5 N-terminal domain-like"/>
    <property type="match status" value="1"/>
</dbReference>
<dbReference type="CDD" id="cd00200">
    <property type="entry name" value="WD40"/>
    <property type="match status" value="1"/>
</dbReference>
<feature type="repeat" description="WD" evidence="8">
    <location>
        <begin position="388"/>
        <end position="422"/>
    </location>
</feature>
<keyword evidence="6" id="KW-0804">Transcription</keyword>
<evidence type="ECO:0000256" key="5">
    <source>
        <dbReference type="ARBA" id="ARBA00023015"/>
    </source>
</evidence>
<dbReference type="InterPro" id="IPR020472">
    <property type="entry name" value="WD40_PAC1"/>
</dbReference>
<keyword evidence="7" id="KW-0539">Nucleus</keyword>
<feature type="repeat" description="WD" evidence="8">
    <location>
        <begin position="346"/>
        <end position="387"/>
    </location>
</feature>
<evidence type="ECO:0000256" key="6">
    <source>
        <dbReference type="ARBA" id="ARBA00023163"/>
    </source>
</evidence>
<dbReference type="InterPro" id="IPR036322">
    <property type="entry name" value="WD40_repeat_dom_sf"/>
</dbReference>
<dbReference type="InterPro" id="IPR019775">
    <property type="entry name" value="WD40_repeat_CS"/>
</dbReference>
<feature type="region of interest" description="Disordered" evidence="9">
    <location>
        <begin position="205"/>
        <end position="235"/>
    </location>
</feature>
<dbReference type="STRING" id="45351.A7RZJ8"/>
<dbReference type="PROSITE" id="PS00678">
    <property type="entry name" value="WD_REPEATS_1"/>
    <property type="match status" value="2"/>
</dbReference>
<dbReference type="Gene3D" id="2.130.10.10">
    <property type="entry name" value="YVTN repeat-like/Quinoprotein amine dehydrogenase"/>
    <property type="match status" value="2"/>
</dbReference>
<dbReference type="FunCoup" id="A7RZJ8">
    <property type="interactions" value="364"/>
</dbReference>
<dbReference type="AlphaFoldDB" id="A7RZJ8"/>
<evidence type="ECO:0000259" key="10">
    <source>
        <dbReference type="Pfam" id="PF04494"/>
    </source>
</evidence>
<dbReference type="InterPro" id="IPR037264">
    <property type="entry name" value="TFIID_NTD2_sf"/>
</dbReference>
<dbReference type="GO" id="GO:0005669">
    <property type="term" value="C:transcription factor TFIID complex"/>
    <property type="evidence" value="ECO:0000318"/>
    <property type="project" value="GO_Central"/>
</dbReference>